<dbReference type="InterPro" id="IPR008533">
    <property type="entry name" value="DUF815"/>
</dbReference>
<name>A0A931ARR5_9FIRM</name>
<dbReference type="CDD" id="cd00009">
    <property type="entry name" value="AAA"/>
    <property type="match status" value="1"/>
</dbReference>
<organism evidence="1 2">
    <name type="scientific">Halonatronomonas betaini</name>
    <dbReference type="NCBI Taxonomy" id="2778430"/>
    <lineage>
        <taxon>Bacteria</taxon>
        <taxon>Bacillati</taxon>
        <taxon>Bacillota</taxon>
        <taxon>Clostridia</taxon>
        <taxon>Halanaerobiales</taxon>
        <taxon>Halarsenatibacteraceae</taxon>
        <taxon>Halonatronomonas</taxon>
    </lineage>
</organism>
<dbReference type="InterPro" id="IPR027417">
    <property type="entry name" value="P-loop_NTPase"/>
</dbReference>
<dbReference type="Gene3D" id="3.40.50.300">
    <property type="entry name" value="P-loop containing nucleotide triphosphate hydrolases"/>
    <property type="match status" value="1"/>
</dbReference>
<dbReference type="GO" id="GO:0005524">
    <property type="term" value="F:ATP binding"/>
    <property type="evidence" value="ECO:0007669"/>
    <property type="project" value="UniProtKB-KW"/>
</dbReference>
<sequence>MSKQINDKFKELDQLTVFHSINNDKIIQKLKSPTGQDGGQTINALIEHSENNCLSGDLWQNYLKDLIITDENIFTLSCEKYMISEDNSLYQAAAHDLKILKRLLSLSVIDIFKDYPGNLYSLGSNYKPVKNAGKNTYRKSLELLNSSLEEIINYLNKYFYEHGAGLLNQYRAFSWDSRDNLVPVNNPDSINFNNLIGYESQQKKLIANTANFINGQKAYNVLLYGESGTGKSSSVKAALNKFAGQGLRLIEINSDQIKELPGILDYLSQRGSYFIIFMDDLSFEEFETEYKHLKAIMEGGIEARPKNVLFYATSNRRHLIQEKWESREEIHQNDMINERLSLSERFGLTILFNSPDQEEYLEIVKGLASQKELEIDDAVLEEKALKWQMWHNGQSGRTARQFIDSL</sequence>
<proteinExistence type="predicted"/>
<evidence type="ECO:0000313" key="1">
    <source>
        <dbReference type="EMBL" id="MBF8437282.1"/>
    </source>
</evidence>
<comment type="caution">
    <text evidence="1">The sequence shown here is derived from an EMBL/GenBank/DDBJ whole genome shotgun (WGS) entry which is preliminary data.</text>
</comment>
<dbReference type="Pfam" id="PF05673">
    <property type="entry name" value="DUF815"/>
    <property type="match status" value="1"/>
</dbReference>
<dbReference type="RefSeq" id="WP_270454252.1">
    <property type="nucleotide sequence ID" value="NZ_JADPIE010000005.1"/>
</dbReference>
<accession>A0A931ARR5</accession>
<reference evidence="1" key="1">
    <citation type="submission" date="2020-11" db="EMBL/GenBank/DDBJ databases">
        <title>Halonatronomonas betainensis gen. nov., sp. nov. a novel haloalkaliphilic representative of the family Halanaerobiacae capable of betaine degradation.</title>
        <authorList>
            <person name="Boltyanskaya Y."/>
            <person name="Kevbrin V."/>
            <person name="Detkova E."/>
            <person name="Grouzdev D.S."/>
            <person name="Koziaeva V."/>
            <person name="Zhilina T."/>
        </authorList>
    </citation>
    <scope>NUCLEOTIDE SEQUENCE</scope>
    <source>
        <strain evidence="1">Z-7014</strain>
    </source>
</reference>
<gene>
    <name evidence="1" type="ORF">I0Q91_09345</name>
</gene>
<protein>
    <submittedName>
        <fullName evidence="1">ATP-binding protein</fullName>
    </submittedName>
</protein>
<evidence type="ECO:0000313" key="2">
    <source>
        <dbReference type="Proteomes" id="UP000621436"/>
    </source>
</evidence>
<dbReference type="EMBL" id="JADPIE010000005">
    <property type="protein sequence ID" value="MBF8437282.1"/>
    <property type="molecule type" value="Genomic_DNA"/>
</dbReference>
<dbReference type="SUPFAM" id="SSF52540">
    <property type="entry name" value="P-loop containing nucleoside triphosphate hydrolases"/>
    <property type="match status" value="1"/>
</dbReference>
<keyword evidence="2" id="KW-1185">Reference proteome</keyword>
<dbReference type="AlphaFoldDB" id="A0A931ARR5"/>
<dbReference type="PANTHER" id="PTHR42935:SF1">
    <property type="entry name" value="SLR0930 PROTEIN"/>
    <property type="match status" value="1"/>
</dbReference>
<keyword evidence="1" id="KW-0067">ATP-binding</keyword>
<dbReference type="Proteomes" id="UP000621436">
    <property type="component" value="Unassembled WGS sequence"/>
</dbReference>
<dbReference type="PANTHER" id="PTHR42935">
    <property type="entry name" value="SLR0930 PROTEIN"/>
    <property type="match status" value="1"/>
</dbReference>
<keyword evidence="1" id="KW-0547">Nucleotide-binding</keyword>